<reference evidence="1" key="2">
    <citation type="journal article" date="2015" name="Data Brief">
        <title>Shoot transcriptome of the giant reed, Arundo donax.</title>
        <authorList>
            <person name="Barrero R.A."/>
            <person name="Guerrero F.D."/>
            <person name="Moolhuijzen P."/>
            <person name="Goolsby J.A."/>
            <person name="Tidwell J."/>
            <person name="Bellgard S.E."/>
            <person name="Bellgard M.I."/>
        </authorList>
    </citation>
    <scope>NUCLEOTIDE SEQUENCE</scope>
    <source>
        <tissue evidence="1">Shoot tissue taken approximately 20 cm above the soil surface</tissue>
    </source>
</reference>
<protein>
    <submittedName>
        <fullName evidence="1">Uncharacterized protein</fullName>
    </submittedName>
</protein>
<sequence>MFIVTYTQIIGPYKEKQEQFHD</sequence>
<organism evidence="1">
    <name type="scientific">Arundo donax</name>
    <name type="common">Giant reed</name>
    <name type="synonym">Donax arundinaceus</name>
    <dbReference type="NCBI Taxonomy" id="35708"/>
    <lineage>
        <taxon>Eukaryota</taxon>
        <taxon>Viridiplantae</taxon>
        <taxon>Streptophyta</taxon>
        <taxon>Embryophyta</taxon>
        <taxon>Tracheophyta</taxon>
        <taxon>Spermatophyta</taxon>
        <taxon>Magnoliopsida</taxon>
        <taxon>Liliopsida</taxon>
        <taxon>Poales</taxon>
        <taxon>Poaceae</taxon>
        <taxon>PACMAD clade</taxon>
        <taxon>Arundinoideae</taxon>
        <taxon>Arundineae</taxon>
        <taxon>Arundo</taxon>
    </lineage>
</organism>
<name>A0A0A9TN61_ARUDO</name>
<dbReference type="AlphaFoldDB" id="A0A0A9TN61"/>
<accession>A0A0A9TN61</accession>
<dbReference type="EMBL" id="GBRH01281837">
    <property type="protein sequence ID" value="JAD16058.1"/>
    <property type="molecule type" value="Transcribed_RNA"/>
</dbReference>
<proteinExistence type="predicted"/>
<evidence type="ECO:0000313" key="1">
    <source>
        <dbReference type="EMBL" id="JAD16058.1"/>
    </source>
</evidence>
<reference evidence="1" key="1">
    <citation type="submission" date="2014-09" db="EMBL/GenBank/DDBJ databases">
        <authorList>
            <person name="Magalhaes I.L.F."/>
            <person name="Oliveira U."/>
            <person name="Santos F.R."/>
            <person name="Vidigal T.H.D.A."/>
            <person name="Brescovit A.D."/>
            <person name="Santos A.J."/>
        </authorList>
    </citation>
    <scope>NUCLEOTIDE SEQUENCE</scope>
    <source>
        <tissue evidence="1">Shoot tissue taken approximately 20 cm above the soil surface</tissue>
    </source>
</reference>